<dbReference type="Gene3D" id="3.80.10.10">
    <property type="entry name" value="Ribonuclease Inhibitor"/>
    <property type="match status" value="1"/>
</dbReference>
<dbReference type="SUPFAM" id="SSF52047">
    <property type="entry name" value="RNI-like"/>
    <property type="match status" value="1"/>
</dbReference>
<proteinExistence type="predicted"/>
<dbReference type="OrthoDB" id="3365698at2759"/>
<dbReference type="EMBL" id="NHYE01001153">
    <property type="protein sequence ID" value="PPQ98028.1"/>
    <property type="molecule type" value="Genomic_DNA"/>
</dbReference>
<dbReference type="InterPro" id="IPR032675">
    <property type="entry name" value="LRR_dom_sf"/>
</dbReference>
<reference evidence="1 2" key="1">
    <citation type="journal article" date="2018" name="Evol. Lett.">
        <title>Horizontal gene cluster transfer increased hallucinogenic mushroom diversity.</title>
        <authorList>
            <person name="Reynolds H.T."/>
            <person name="Vijayakumar V."/>
            <person name="Gluck-Thaler E."/>
            <person name="Korotkin H.B."/>
            <person name="Matheny P.B."/>
            <person name="Slot J.C."/>
        </authorList>
    </citation>
    <scope>NUCLEOTIDE SEQUENCE [LARGE SCALE GENOMIC DNA]</scope>
    <source>
        <strain evidence="1 2">SRW20</strain>
    </source>
</reference>
<dbReference type="Proteomes" id="UP000284706">
    <property type="component" value="Unassembled WGS sequence"/>
</dbReference>
<accession>A0A409Y4Y5</accession>
<evidence type="ECO:0000313" key="1">
    <source>
        <dbReference type="EMBL" id="PPQ98028.1"/>
    </source>
</evidence>
<protein>
    <recommendedName>
        <fullName evidence="3">F-box domain-containing protein</fullName>
    </recommendedName>
</protein>
<evidence type="ECO:0008006" key="3">
    <source>
        <dbReference type="Google" id="ProtNLM"/>
    </source>
</evidence>
<organism evidence="1 2">
    <name type="scientific">Gymnopilus dilepis</name>
    <dbReference type="NCBI Taxonomy" id="231916"/>
    <lineage>
        <taxon>Eukaryota</taxon>
        <taxon>Fungi</taxon>
        <taxon>Dikarya</taxon>
        <taxon>Basidiomycota</taxon>
        <taxon>Agaricomycotina</taxon>
        <taxon>Agaricomycetes</taxon>
        <taxon>Agaricomycetidae</taxon>
        <taxon>Agaricales</taxon>
        <taxon>Agaricineae</taxon>
        <taxon>Hymenogastraceae</taxon>
        <taxon>Gymnopilus</taxon>
    </lineage>
</organism>
<dbReference type="AlphaFoldDB" id="A0A409Y4Y5"/>
<evidence type="ECO:0000313" key="2">
    <source>
        <dbReference type="Proteomes" id="UP000284706"/>
    </source>
</evidence>
<keyword evidence="2" id="KW-1185">Reference proteome</keyword>
<sequence length="650" mass="72904">MSSETDYAFVEELSKLENMLVDHRRLKHLYLPNAPLPSPSEIEIIKYLISSVEDLTSTINRSVMSKHPRYQARVEHAVKEAQKYSLEHRRLVSPLRRIPVQIMQNIFVYTAQASGSLPNDDLPGNTLVLGRPPLELAQVCHAWRRIARGTQKLWRALPPIDLDKKHTEDSRYVTFLSTLIFCSDPLPISFILRGSNFTSISHPVTRLLAQNAKRWGLVALKIPLKGFRALEAGRGRFSALTSLSIDWGDCKEQDCQGAYDLFADATSLRNIRLRRGAVGSVVLPYKNVASFKVRGGVQMGLGDVLSASPRLKTLDIMDITGDQNMSMDEGDAGGVRLGTELSELTSLRICRVGYESLVKPLMEGLLSPKLSELQILLASDASSFVLWSTVRMLDRSRPATGSSLTHLCLRCWFQKQGEFQQLLHILPCLTHLNITLPGPMDIIQLCGSESHDENKWLLLPRLEVCVFRIEQSKAMTVSDNLIKAINCLARARCDLKEIYQFAASSRNAIESHLSVACVKKRKKDARTLLRALYIASPGSLAVALQGRLRAVYDEFQGDGENKRVGHDEGEGVDETVKEKIRVCYEPDVEHQVDFQRNNCKIVYLSKTNVIRRALKTQEGFSPWLLKTPRQFVNNGCLTSLDVAAGDRSWP</sequence>
<comment type="caution">
    <text evidence="1">The sequence shown here is derived from an EMBL/GenBank/DDBJ whole genome shotgun (WGS) entry which is preliminary data.</text>
</comment>
<name>A0A409Y4Y5_9AGAR</name>
<dbReference type="InParanoid" id="A0A409Y4Y5"/>
<gene>
    <name evidence="1" type="ORF">CVT26_003090</name>
</gene>